<proteinExistence type="predicted"/>
<dbReference type="EMBL" id="SJLI01000111">
    <property type="protein sequence ID" value="TYK93675.1"/>
    <property type="molecule type" value="Genomic_DNA"/>
</dbReference>
<name>A0A5S4TDH9_STRPY</name>
<comment type="caution">
    <text evidence="2">The sequence shown here is derived from an EMBL/GenBank/DDBJ whole genome shotgun (WGS) entry which is preliminary data.</text>
</comment>
<feature type="coiled-coil region" evidence="1">
    <location>
        <begin position="120"/>
        <end position="167"/>
    </location>
</feature>
<sequence length="195" mass="23203">DNANQRTYTVKKRVGNIIDIEYNKKIKSSKGYEYWATKHNLKTAADSVLLMREKGFKSISQLDEYIKESALKRQDLQDQIKVVDNKISTLSNIMEQVHTVKLYRQIYLEYKKDPFDKAFFEEHKSEITLYENALSDLKKSYPKLPNSKDILKELDSLHEKKNTLMQEYSSSKSEMTELYQIRKNYEKYMGKEMER</sequence>
<evidence type="ECO:0000313" key="3">
    <source>
        <dbReference type="Proteomes" id="UP000325300"/>
    </source>
</evidence>
<organism evidence="2 3">
    <name type="scientific">Streptococcus pyogenes</name>
    <dbReference type="NCBI Taxonomy" id="1314"/>
    <lineage>
        <taxon>Bacteria</taxon>
        <taxon>Bacillati</taxon>
        <taxon>Bacillota</taxon>
        <taxon>Bacilli</taxon>
        <taxon>Lactobacillales</taxon>
        <taxon>Streptococcaceae</taxon>
        <taxon>Streptococcus</taxon>
    </lineage>
</organism>
<protein>
    <submittedName>
        <fullName evidence="2">Endonuclease</fullName>
    </submittedName>
</protein>
<accession>A0A5S4TDH9</accession>
<evidence type="ECO:0000313" key="2">
    <source>
        <dbReference type="EMBL" id="TYK93675.1"/>
    </source>
</evidence>
<dbReference type="Proteomes" id="UP000325300">
    <property type="component" value="Unassembled WGS sequence"/>
</dbReference>
<feature type="non-terminal residue" evidence="2">
    <location>
        <position position="1"/>
    </location>
</feature>
<dbReference type="AlphaFoldDB" id="A0A5S4TDH9"/>
<gene>
    <name evidence="2" type="ORF">E0F67_09580</name>
</gene>
<keyword evidence="2" id="KW-0378">Hydrolase</keyword>
<keyword evidence="2" id="KW-0255">Endonuclease</keyword>
<dbReference type="GO" id="GO:0004519">
    <property type="term" value="F:endonuclease activity"/>
    <property type="evidence" value="ECO:0007669"/>
    <property type="project" value="UniProtKB-KW"/>
</dbReference>
<keyword evidence="1" id="KW-0175">Coiled coil</keyword>
<evidence type="ECO:0000256" key="1">
    <source>
        <dbReference type="SAM" id="Coils"/>
    </source>
</evidence>
<reference evidence="2 3" key="1">
    <citation type="submission" date="2019-02" db="EMBL/GenBank/DDBJ databases">
        <title>Novel genomic isolates of S. pyogenes and S. dysgalactiae subsp. equisimilis associated to necrotising fasciitis (NSTI).</title>
        <authorList>
            <person name="Barrantes I."/>
        </authorList>
    </citation>
    <scope>NUCLEOTIDE SEQUENCE [LARGE SCALE GENOMIC DNA]</scope>
    <source>
        <strain evidence="2 3">SPY5003</strain>
    </source>
</reference>
<keyword evidence="2" id="KW-0540">Nuclease</keyword>